<accession>A0A858BX28</accession>
<feature type="domain" description="SfsA N-terminal OB" evidence="3">
    <location>
        <begin position="12"/>
        <end position="76"/>
    </location>
</feature>
<reference evidence="4 5" key="1">
    <citation type="submission" date="2020-02" db="EMBL/GenBank/DDBJ databases">
        <authorList>
            <person name="Kim Y.B."/>
            <person name="Roh S.W."/>
        </authorList>
    </citation>
    <scope>NUCLEOTIDE SEQUENCE [LARGE SCALE GENOMIC DNA]</scope>
    <source>
        <strain evidence="4 5">DSM 103574</strain>
    </source>
</reference>
<evidence type="ECO:0000313" key="5">
    <source>
        <dbReference type="Proteomes" id="UP000466848"/>
    </source>
</evidence>
<comment type="similarity">
    <text evidence="1">Belongs to the SfsA family.</text>
</comment>
<evidence type="ECO:0000259" key="2">
    <source>
        <dbReference type="Pfam" id="PF03749"/>
    </source>
</evidence>
<dbReference type="PANTHER" id="PTHR30545:SF2">
    <property type="entry name" value="SUGAR FERMENTATION STIMULATION PROTEIN A"/>
    <property type="match status" value="1"/>
</dbReference>
<name>A0A858BX28_9FIRM</name>
<protein>
    <recommendedName>
        <fullName evidence="1">Sugar fermentation stimulation protein homolog</fullName>
    </recommendedName>
</protein>
<dbReference type="Proteomes" id="UP000466848">
    <property type="component" value="Chromosome"/>
</dbReference>
<dbReference type="Pfam" id="PF03749">
    <property type="entry name" value="SfsA"/>
    <property type="match status" value="1"/>
</dbReference>
<dbReference type="RefSeq" id="WP_163066969.1">
    <property type="nucleotide sequence ID" value="NZ_CP048649.1"/>
</dbReference>
<dbReference type="PANTHER" id="PTHR30545">
    <property type="entry name" value="SUGAR FERMENTATION STIMULATION PROTEIN A"/>
    <property type="match status" value="1"/>
</dbReference>
<evidence type="ECO:0000256" key="1">
    <source>
        <dbReference type="HAMAP-Rule" id="MF_00095"/>
    </source>
</evidence>
<evidence type="ECO:0000313" key="4">
    <source>
        <dbReference type="EMBL" id="QIB69729.1"/>
    </source>
</evidence>
<feature type="domain" description="Sugar fermentation stimulation protein C-terminal" evidence="2">
    <location>
        <begin position="80"/>
        <end position="214"/>
    </location>
</feature>
<organism evidence="4 5">
    <name type="scientific">Aminipila butyrica</name>
    <dbReference type="NCBI Taxonomy" id="433296"/>
    <lineage>
        <taxon>Bacteria</taxon>
        <taxon>Bacillati</taxon>
        <taxon>Bacillota</taxon>
        <taxon>Clostridia</taxon>
        <taxon>Peptostreptococcales</taxon>
        <taxon>Anaerovoracaceae</taxon>
        <taxon>Aminipila</taxon>
    </lineage>
</organism>
<proteinExistence type="inferred from homology"/>
<sequence length="226" mass="25932">MRYERIRPAVFLSRPNRFIAHILLDGREEICHVKNTGRCRELLTAGAKIFVQEADNPSRKTKYDLIAVYKKDLLINMDSQVPNKAVQEWLQSGGLFEDIELIKPESKYKNSRFDFYVETGARKIYLEVKGVTLEEGGLVRFPDAPTERGVKHLKELSECLQEGYEAYVIFVVQMADALLFTANERTHREFAQVLRQVWEQGVQVLAFQCAVTPESIAIGQRLPVLL</sequence>
<gene>
    <name evidence="1 4" type="primary">sfsA</name>
    <name evidence="4" type="ORF">Ami103574_10520</name>
</gene>
<dbReference type="CDD" id="cd22359">
    <property type="entry name" value="SfsA-like_bacterial"/>
    <property type="match status" value="1"/>
</dbReference>
<dbReference type="NCBIfam" id="TIGR00230">
    <property type="entry name" value="sfsA"/>
    <property type="match status" value="1"/>
</dbReference>
<dbReference type="AlphaFoldDB" id="A0A858BX28"/>
<keyword evidence="5" id="KW-1185">Reference proteome</keyword>
<dbReference type="KEGG" id="abut:Ami103574_10520"/>
<evidence type="ECO:0000259" key="3">
    <source>
        <dbReference type="Pfam" id="PF17746"/>
    </source>
</evidence>
<dbReference type="Gene3D" id="2.40.50.580">
    <property type="match status" value="1"/>
</dbReference>
<dbReference type="EMBL" id="CP048649">
    <property type="protein sequence ID" value="QIB69729.1"/>
    <property type="molecule type" value="Genomic_DNA"/>
</dbReference>
<dbReference type="Gene3D" id="3.40.1350.60">
    <property type="match status" value="1"/>
</dbReference>
<dbReference type="GO" id="GO:0003677">
    <property type="term" value="F:DNA binding"/>
    <property type="evidence" value="ECO:0007669"/>
    <property type="project" value="InterPro"/>
</dbReference>
<dbReference type="InterPro" id="IPR041465">
    <property type="entry name" value="SfsA_N"/>
</dbReference>
<dbReference type="Pfam" id="PF17746">
    <property type="entry name" value="SfsA_N"/>
    <property type="match status" value="1"/>
</dbReference>
<dbReference type="InterPro" id="IPR040452">
    <property type="entry name" value="SfsA_C"/>
</dbReference>
<dbReference type="InterPro" id="IPR005224">
    <property type="entry name" value="SfsA"/>
</dbReference>
<dbReference type="HAMAP" id="MF_00095">
    <property type="entry name" value="SfsA"/>
    <property type="match status" value="1"/>
</dbReference>